<dbReference type="Proteomes" id="UP001148629">
    <property type="component" value="Unassembled WGS sequence"/>
</dbReference>
<name>A0ACC1RCP4_9HYPO</name>
<accession>A0ACC1RCP4</accession>
<protein>
    <submittedName>
        <fullName evidence="1">Uncharacterized protein</fullName>
    </submittedName>
</protein>
<proteinExistence type="predicted"/>
<evidence type="ECO:0000313" key="2">
    <source>
        <dbReference type="Proteomes" id="UP001148629"/>
    </source>
</evidence>
<dbReference type="EMBL" id="JANRMS010004292">
    <property type="protein sequence ID" value="KAJ3509972.1"/>
    <property type="molecule type" value="Genomic_DNA"/>
</dbReference>
<keyword evidence="2" id="KW-1185">Reference proteome</keyword>
<organism evidence="1 2">
    <name type="scientific">Fusarium decemcellulare</name>
    <dbReference type="NCBI Taxonomy" id="57161"/>
    <lineage>
        <taxon>Eukaryota</taxon>
        <taxon>Fungi</taxon>
        <taxon>Dikarya</taxon>
        <taxon>Ascomycota</taxon>
        <taxon>Pezizomycotina</taxon>
        <taxon>Sordariomycetes</taxon>
        <taxon>Hypocreomycetidae</taxon>
        <taxon>Hypocreales</taxon>
        <taxon>Nectriaceae</taxon>
        <taxon>Fusarium</taxon>
        <taxon>Fusarium decemcellulare species complex</taxon>
    </lineage>
</organism>
<sequence>MMSAQNTSDPQDTRPDTDTRGPDLLANLDAEAFGARVPAIISTASHETFAERIPQERQTRGVEIIRARATEAPTAAAVSNMITSPKKEQNDIYLAWQSSMRSLWTSPSRPSSSTAQP</sequence>
<evidence type="ECO:0000313" key="1">
    <source>
        <dbReference type="EMBL" id="KAJ3509972.1"/>
    </source>
</evidence>
<reference evidence="1" key="1">
    <citation type="submission" date="2022-08" db="EMBL/GenBank/DDBJ databases">
        <title>Genome Sequence of Fusarium decemcellulare.</title>
        <authorList>
            <person name="Buettner E."/>
        </authorList>
    </citation>
    <scope>NUCLEOTIDE SEQUENCE</scope>
    <source>
        <strain evidence="1">Babe19</strain>
    </source>
</reference>
<comment type="caution">
    <text evidence="1">The sequence shown here is derived from an EMBL/GenBank/DDBJ whole genome shotgun (WGS) entry which is preliminary data.</text>
</comment>
<gene>
    <name evidence="1" type="ORF">NM208_g15599</name>
</gene>